<name>A0A9P1IWH2_9PELO</name>
<organism evidence="4 5">
    <name type="scientific">Caenorhabditis angaria</name>
    <dbReference type="NCBI Taxonomy" id="860376"/>
    <lineage>
        <taxon>Eukaryota</taxon>
        <taxon>Metazoa</taxon>
        <taxon>Ecdysozoa</taxon>
        <taxon>Nematoda</taxon>
        <taxon>Chromadorea</taxon>
        <taxon>Rhabditida</taxon>
        <taxon>Rhabditina</taxon>
        <taxon>Rhabditomorpha</taxon>
        <taxon>Rhabditoidea</taxon>
        <taxon>Rhabditidae</taxon>
        <taxon>Peloderinae</taxon>
        <taxon>Caenorhabditis</taxon>
    </lineage>
</organism>
<dbReference type="InterPro" id="IPR011009">
    <property type="entry name" value="Kinase-like_dom_sf"/>
</dbReference>
<evidence type="ECO:0000256" key="2">
    <source>
        <dbReference type="SAM" id="SignalP"/>
    </source>
</evidence>
<accession>A0A9P1IWH2</accession>
<keyword evidence="1" id="KW-1133">Transmembrane helix</keyword>
<gene>
    <name evidence="4" type="ORF">CAMP_LOCUS16195</name>
</gene>
<dbReference type="InterPro" id="IPR001245">
    <property type="entry name" value="Ser-Thr/Tyr_kinase_cat_dom"/>
</dbReference>
<dbReference type="PROSITE" id="PS50011">
    <property type="entry name" value="PROTEIN_KINASE_DOM"/>
    <property type="match status" value="1"/>
</dbReference>
<dbReference type="GO" id="GO:0007169">
    <property type="term" value="P:cell surface receptor protein tyrosine kinase signaling pathway"/>
    <property type="evidence" value="ECO:0007669"/>
    <property type="project" value="TreeGrafter"/>
</dbReference>
<dbReference type="Gene3D" id="3.30.200.20">
    <property type="entry name" value="Phosphorylase Kinase, domain 1"/>
    <property type="match status" value="1"/>
</dbReference>
<dbReference type="GO" id="GO:0005524">
    <property type="term" value="F:ATP binding"/>
    <property type="evidence" value="ECO:0007669"/>
    <property type="project" value="InterPro"/>
</dbReference>
<dbReference type="SMART" id="SM00219">
    <property type="entry name" value="TyrKc"/>
    <property type="match status" value="1"/>
</dbReference>
<feature type="domain" description="Protein kinase" evidence="3">
    <location>
        <begin position="628"/>
        <end position="927"/>
    </location>
</feature>
<evidence type="ECO:0000313" key="5">
    <source>
        <dbReference type="Proteomes" id="UP001152747"/>
    </source>
</evidence>
<keyword evidence="1" id="KW-0812">Transmembrane</keyword>
<reference evidence="4" key="1">
    <citation type="submission" date="2022-11" db="EMBL/GenBank/DDBJ databases">
        <authorList>
            <person name="Kikuchi T."/>
        </authorList>
    </citation>
    <scope>NUCLEOTIDE SEQUENCE</scope>
    <source>
        <strain evidence="4">PS1010</strain>
    </source>
</reference>
<keyword evidence="5" id="KW-1185">Reference proteome</keyword>
<proteinExistence type="predicted"/>
<dbReference type="InterPro" id="IPR000719">
    <property type="entry name" value="Prot_kinase_dom"/>
</dbReference>
<dbReference type="PANTHER" id="PTHR24416:SF583">
    <property type="entry name" value="RECEPTOR PROTEIN-TYROSINE KINASE"/>
    <property type="match status" value="1"/>
</dbReference>
<dbReference type="GO" id="GO:0005886">
    <property type="term" value="C:plasma membrane"/>
    <property type="evidence" value="ECO:0007669"/>
    <property type="project" value="TreeGrafter"/>
</dbReference>
<evidence type="ECO:0000313" key="4">
    <source>
        <dbReference type="EMBL" id="CAI5453558.1"/>
    </source>
</evidence>
<feature type="transmembrane region" description="Helical" evidence="1">
    <location>
        <begin position="558"/>
        <end position="581"/>
    </location>
</feature>
<evidence type="ECO:0000256" key="1">
    <source>
        <dbReference type="SAM" id="Phobius"/>
    </source>
</evidence>
<comment type="caution">
    <text evidence="4">The sequence shown here is derived from an EMBL/GenBank/DDBJ whole genome shotgun (WGS) entry which is preliminary data.</text>
</comment>
<dbReference type="EMBL" id="CANHGI010000005">
    <property type="protein sequence ID" value="CAI5453558.1"/>
    <property type="molecule type" value="Genomic_DNA"/>
</dbReference>
<dbReference type="Proteomes" id="UP001152747">
    <property type="component" value="Unassembled WGS sequence"/>
</dbReference>
<dbReference type="Pfam" id="PF07714">
    <property type="entry name" value="PK_Tyr_Ser-Thr"/>
    <property type="match status" value="1"/>
</dbReference>
<dbReference type="SUPFAM" id="SSF56112">
    <property type="entry name" value="Protein kinase-like (PK-like)"/>
    <property type="match status" value="1"/>
</dbReference>
<feature type="chain" id="PRO_5040258741" description="Protein kinase domain-containing protein" evidence="2">
    <location>
        <begin position="20"/>
        <end position="965"/>
    </location>
</feature>
<dbReference type="InterPro" id="IPR050122">
    <property type="entry name" value="RTK"/>
</dbReference>
<sequence length="965" mass="108765">MIIRYLPLLLLLLPSNTLAFSKSETCFLRCTSGCMAFVDSANSVITQKECEAKCTPYRYPNLCTTPECWLTCNNSLNSALSLSSTNVTVTSDHGLRWTSVPGAVLYIIAYRLQGENTFPDTQYVTTKNTNIDRINPMNISFCAALEVVVMAVSEDGIGHTSNMVEMPAPKPMANPKLQLTRMRYLYEPLIDDSYSANGTIELTFKYFTNDWQLGDSDLQINPTFHMVSCIEADLSQGIPVPSFRRGENQTIITRLGSDMMYRKCTFIYYLQSIRSEECDTETEYTPENGIIQKVQIQCSKVENAPCSNSTSYPSPICGQVENVKFEPIGQNIDLKDTTSNITVNVTFGLLSRQPRYPTIYYIGVYGDAVSFPNADQELFVGVNITKILGEVNSCKQFMPNGDCAQETANHSLILQGLHPLTTYGITICAVFDPRNLTIPDILTSDKSIKPRADLIYLSDDDYLDHSPEQNMTETKDLFICVYTTCDNSTTDIIYSEHNCTEDFEYRNETLDYSNSSTDVVITSTLAPTTPPPTNLTSSIAPPHVPPNTNIESSEKTGLIVGVTISAVIVAIFLVAVLIYYLRNKHRKQEKLYKLKIAQIEHDKARYVDFPITAAKHDIWEIERRNLIIHTDKKLGSGAFGAVYLGRLIGKSLAHKDANSPLGINLMRAENCEVAVKMLPEFTDDMSKSEFLREIGLMKTLGYHERLVNMLACITDSEPLCLVVEYCSDGDLLQYLRNRCKYMMKLDEAGVNYHDPPVENNYDPSMIITIKQLLQYAVQISYGLEFLSQKGFVHRDVAARNVLVHEGKSCKIGDFGLCRYIYGSSSQYKSKGGRLPLKWMSPEAIRNYEFSSKSDVWSFGILLFEIITLGGSPYPGMHPEDVLPFLEAKGRIEQPDNCPDNFYEIMLECWHSDPDERIEFSEIRHKLASQLEEITEDYSYLTLDAAKDYYNVQYGEGEKQQISITK</sequence>
<dbReference type="FunFam" id="1.10.510.10:FF:000994">
    <property type="entry name" value="Hypoxia Inhibited Receptor tyrosine kinase"/>
    <property type="match status" value="1"/>
</dbReference>
<dbReference type="PRINTS" id="PR00109">
    <property type="entry name" value="TYRKINASE"/>
</dbReference>
<dbReference type="GO" id="GO:0043235">
    <property type="term" value="C:receptor complex"/>
    <property type="evidence" value="ECO:0007669"/>
    <property type="project" value="TreeGrafter"/>
</dbReference>
<dbReference type="PROSITE" id="PS00109">
    <property type="entry name" value="PROTEIN_KINASE_TYR"/>
    <property type="match status" value="1"/>
</dbReference>
<dbReference type="InterPro" id="IPR008266">
    <property type="entry name" value="Tyr_kinase_AS"/>
</dbReference>
<dbReference type="AlphaFoldDB" id="A0A9P1IWH2"/>
<dbReference type="PANTHER" id="PTHR24416">
    <property type="entry name" value="TYROSINE-PROTEIN KINASE RECEPTOR"/>
    <property type="match status" value="1"/>
</dbReference>
<dbReference type="CDD" id="cd00192">
    <property type="entry name" value="PTKc"/>
    <property type="match status" value="1"/>
</dbReference>
<keyword evidence="2" id="KW-0732">Signal</keyword>
<evidence type="ECO:0000259" key="3">
    <source>
        <dbReference type="PROSITE" id="PS50011"/>
    </source>
</evidence>
<protein>
    <recommendedName>
        <fullName evidence="3">Protein kinase domain-containing protein</fullName>
    </recommendedName>
</protein>
<dbReference type="GO" id="GO:0004714">
    <property type="term" value="F:transmembrane receptor protein tyrosine kinase activity"/>
    <property type="evidence" value="ECO:0007669"/>
    <property type="project" value="TreeGrafter"/>
</dbReference>
<dbReference type="InterPro" id="IPR020635">
    <property type="entry name" value="Tyr_kinase_cat_dom"/>
</dbReference>
<feature type="signal peptide" evidence="2">
    <location>
        <begin position="1"/>
        <end position="19"/>
    </location>
</feature>
<keyword evidence="1" id="KW-0472">Membrane</keyword>
<dbReference type="OrthoDB" id="3256376at2759"/>
<dbReference type="Gene3D" id="1.10.510.10">
    <property type="entry name" value="Transferase(Phosphotransferase) domain 1"/>
    <property type="match status" value="1"/>
</dbReference>